<comment type="similarity">
    <text evidence="1">Belongs to the glycine N-acyltransferase family.</text>
</comment>
<accession>A0AAW0WGY4</accession>
<keyword evidence="1" id="KW-0012">Acyltransferase</keyword>
<dbReference type="Pfam" id="PF08445">
    <property type="entry name" value="FR47"/>
    <property type="match status" value="1"/>
</dbReference>
<dbReference type="EMBL" id="JARKIK010000078">
    <property type="protein sequence ID" value="KAK8726963.1"/>
    <property type="molecule type" value="Genomic_DNA"/>
</dbReference>
<dbReference type="InterPro" id="IPR010313">
    <property type="entry name" value="Glycine_N-acyltransferase"/>
</dbReference>
<comment type="caution">
    <text evidence="3">The sequence shown here is derived from an EMBL/GenBank/DDBJ whole genome shotgun (WGS) entry which is preliminary data.</text>
</comment>
<keyword evidence="1" id="KW-0808">Transferase</keyword>
<dbReference type="Gene3D" id="3.40.630.30">
    <property type="match status" value="1"/>
</dbReference>
<feature type="non-terminal residue" evidence="3">
    <location>
        <position position="1"/>
    </location>
</feature>
<proteinExistence type="inferred from homology"/>
<sequence>ASSSIMAEQVFTRVTNKEQLLALANVLTGDFPHSVTIYNCLIFHVQDWLSCMNFFTLDDPSHSHAVIMQMINLPSFVFVYCRESEVNSLIQAIKKTNQLMKQEDLIYTVPHYLEEPLQMLAQEMEICVNTNIVHRFIYQPHLDTDPLRCGPGFRVCRLGKAGLQQLLLKSTFLNNKIPEESMLRLTENVPAVGVYLDPSVTKEVFLDIQNLPYAGDNEIPVSWISPTVYGTLGMLGTEKDFRRLGHATLVTRVAARLFANKGCIPLCHIVKNNTASKEMFKKMTEWQLIRSEISLTSAETKKNIN</sequence>
<evidence type="ECO:0000313" key="4">
    <source>
        <dbReference type="Proteomes" id="UP001445076"/>
    </source>
</evidence>
<feature type="domain" description="GCN5-related N-acetyltransferase Rv2170-like" evidence="2">
    <location>
        <begin position="221"/>
        <end position="283"/>
    </location>
</feature>
<evidence type="ECO:0000313" key="3">
    <source>
        <dbReference type="EMBL" id="KAK8726963.1"/>
    </source>
</evidence>
<dbReference type="AlphaFoldDB" id="A0AAW0WGY4"/>
<dbReference type="InterPro" id="IPR013653">
    <property type="entry name" value="GCN5-like_dom"/>
</dbReference>
<name>A0AAW0WGY4_CHEQU</name>
<dbReference type="InterPro" id="IPR016181">
    <property type="entry name" value="Acyl_CoA_acyltransferase"/>
</dbReference>
<evidence type="ECO:0000259" key="2">
    <source>
        <dbReference type="Pfam" id="PF08445"/>
    </source>
</evidence>
<dbReference type="PANTHER" id="PTHR15298:SF1">
    <property type="entry name" value="GLYCINE N-ACYLTRANSFERASE-LIKE PROTEIN"/>
    <property type="match status" value="1"/>
</dbReference>
<dbReference type="Proteomes" id="UP001445076">
    <property type="component" value="Unassembled WGS sequence"/>
</dbReference>
<keyword evidence="4" id="KW-1185">Reference proteome</keyword>
<dbReference type="EC" id="2.3.1.-" evidence="1"/>
<organism evidence="3 4">
    <name type="scientific">Cherax quadricarinatus</name>
    <name type="common">Australian red claw crayfish</name>
    <dbReference type="NCBI Taxonomy" id="27406"/>
    <lineage>
        <taxon>Eukaryota</taxon>
        <taxon>Metazoa</taxon>
        <taxon>Ecdysozoa</taxon>
        <taxon>Arthropoda</taxon>
        <taxon>Crustacea</taxon>
        <taxon>Multicrustacea</taxon>
        <taxon>Malacostraca</taxon>
        <taxon>Eumalacostraca</taxon>
        <taxon>Eucarida</taxon>
        <taxon>Decapoda</taxon>
        <taxon>Pleocyemata</taxon>
        <taxon>Astacidea</taxon>
        <taxon>Parastacoidea</taxon>
        <taxon>Parastacidae</taxon>
        <taxon>Cherax</taxon>
    </lineage>
</organism>
<reference evidence="3 4" key="1">
    <citation type="journal article" date="2024" name="BMC Genomics">
        <title>Genome assembly of redclaw crayfish (Cherax quadricarinatus) provides insights into its immune adaptation and hypoxia tolerance.</title>
        <authorList>
            <person name="Liu Z."/>
            <person name="Zheng J."/>
            <person name="Li H."/>
            <person name="Fang K."/>
            <person name="Wang S."/>
            <person name="He J."/>
            <person name="Zhou D."/>
            <person name="Weng S."/>
            <person name="Chi M."/>
            <person name="Gu Z."/>
            <person name="He J."/>
            <person name="Li F."/>
            <person name="Wang M."/>
        </authorList>
    </citation>
    <scope>NUCLEOTIDE SEQUENCE [LARGE SCALE GENOMIC DNA]</scope>
    <source>
        <strain evidence="3">ZL_2023a</strain>
    </source>
</reference>
<protein>
    <recommendedName>
        <fullName evidence="1">Glycine N-acyltransferase-like protein</fullName>
        <ecNumber evidence="1">2.3.1.-</ecNumber>
    </recommendedName>
</protein>
<evidence type="ECO:0000256" key="1">
    <source>
        <dbReference type="RuleBase" id="RU368002"/>
    </source>
</evidence>
<dbReference type="GO" id="GO:0005739">
    <property type="term" value="C:mitochondrion"/>
    <property type="evidence" value="ECO:0007669"/>
    <property type="project" value="InterPro"/>
</dbReference>
<gene>
    <name evidence="3" type="ORF">OTU49_010164</name>
</gene>
<dbReference type="GO" id="GO:0047961">
    <property type="term" value="F:glycine N-acyltransferase activity"/>
    <property type="evidence" value="ECO:0007669"/>
    <property type="project" value="InterPro"/>
</dbReference>
<dbReference type="PANTHER" id="PTHR15298">
    <property type="entry name" value="L-COA N-ACYLTRANSFERASE-RELATED"/>
    <property type="match status" value="1"/>
</dbReference>
<dbReference type="SUPFAM" id="SSF55729">
    <property type="entry name" value="Acyl-CoA N-acyltransferases (Nat)"/>
    <property type="match status" value="1"/>
</dbReference>